<evidence type="ECO:0000256" key="4">
    <source>
        <dbReference type="ARBA" id="ARBA00022490"/>
    </source>
</evidence>
<evidence type="ECO:0000256" key="6">
    <source>
        <dbReference type="ARBA" id="ARBA00023212"/>
    </source>
</evidence>
<feature type="compositionally biased region" description="Basic and acidic residues" evidence="8">
    <location>
        <begin position="60"/>
        <end position="75"/>
    </location>
</feature>
<feature type="region of interest" description="Disordered" evidence="8">
    <location>
        <begin position="1"/>
        <end position="21"/>
    </location>
</feature>
<evidence type="ECO:0000256" key="2">
    <source>
        <dbReference type="ARBA" id="ARBA00004138"/>
    </source>
</evidence>
<feature type="region of interest" description="Disordered" evidence="8">
    <location>
        <begin position="208"/>
        <end position="250"/>
    </location>
</feature>
<dbReference type="Pfam" id="PF15311">
    <property type="entry name" value="HYLS1_C"/>
    <property type="match status" value="1"/>
</dbReference>
<evidence type="ECO:0000259" key="9">
    <source>
        <dbReference type="Pfam" id="PF15311"/>
    </source>
</evidence>
<feature type="compositionally biased region" description="Polar residues" evidence="8">
    <location>
        <begin position="216"/>
        <end position="227"/>
    </location>
</feature>
<sequence length="447" mass="51047">MYKMYNDQWDEGSDDEKNSLYSSFWSDGEVADKDEEVEIMRVMDPGVVGEPQGLPPGSSPEEHPQLKGSDDDRKTTSSSSGSLAVSPMTSGYGTFRAEEQELDRSLTGFNQDSRDDLSGFRDDEEYPVSPRSFTESDNEPTREPDESESAVCGSEVSRVLAASSWCEDDSTLNRASTADTRPPVETRLPSEVQRLHSDAGDMLLFHRKGLQDGADENQNGKQETLQHNVERSTEQVTVVGVPDKSSSNKDVRFIDSNRHFSWETKEKMSEEREEILAWMKDAASRLEERMAELDLSTSDQKDYEAESEDLTESDAQSSDTDGVNLSAFESYIQRMTQTDQDVRPKPKSFIRPVMCQPTIKKTDPVAKYFQYKQMWEMFQVSGEKDRKALRWEIREKLAYQPLPPKPRRVYVPNTYIVPTEKKRSELRWMIRNDLANGLLPQKFNSHF</sequence>
<dbReference type="Ensembl" id="ENSFHET00000012433.1">
    <property type="protein sequence ID" value="ENSFHEP00000002314.1"/>
    <property type="gene ID" value="ENSFHEG00000003112.1"/>
</dbReference>
<dbReference type="InterPro" id="IPR052319">
    <property type="entry name" value="Centriolar_ciliogenesis_assoc"/>
</dbReference>
<evidence type="ECO:0000256" key="3">
    <source>
        <dbReference type="ARBA" id="ARBA00010091"/>
    </source>
</evidence>
<name>A0A3Q2NSW8_FUNHE</name>
<dbReference type="AlphaFoldDB" id="A0A3Q2NSW8"/>
<organism evidence="10 11">
    <name type="scientific">Fundulus heteroclitus</name>
    <name type="common">Killifish</name>
    <name type="synonym">Mummichog</name>
    <dbReference type="NCBI Taxonomy" id="8078"/>
    <lineage>
        <taxon>Eukaryota</taxon>
        <taxon>Metazoa</taxon>
        <taxon>Chordata</taxon>
        <taxon>Craniata</taxon>
        <taxon>Vertebrata</taxon>
        <taxon>Euteleostomi</taxon>
        <taxon>Actinopterygii</taxon>
        <taxon>Neopterygii</taxon>
        <taxon>Teleostei</taxon>
        <taxon>Neoteleostei</taxon>
        <taxon>Acanthomorphata</taxon>
        <taxon>Ovalentaria</taxon>
        <taxon>Atherinomorphae</taxon>
        <taxon>Cyprinodontiformes</taxon>
        <taxon>Fundulidae</taxon>
        <taxon>Fundulus</taxon>
    </lineage>
</organism>
<dbReference type="PANTHER" id="PTHR34174">
    <property type="entry name" value="HYDROLETHALUS SYNDROME PROTEIN 1"/>
    <property type="match status" value="1"/>
</dbReference>
<feature type="region of interest" description="Disordered" evidence="8">
    <location>
        <begin position="292"/>
        <end position="322"/>
    </location>
</feature>
<dbReference type="InterPro" id="IPR027918">
    <property type="entry name" value="HYLS1_C_dom"/>
</dbReference>
<keyword evidence="7" id="KW-0966">Cell projection</keyword>
<accession>A0A3Q2NSW8</accession>
<feature type="compositionally biased region" description="Polar residues" evidence="8">
    <location>
        <begin position="313"/>
        <end position="322"/>
    </location>
</feature>
<keyword evidence="6" id="KW-0206">Cytoskeleton</keyword>
<reference evidence="10" key="2">
    <citation type="submission" date="2025-09" db="UniProtKB">
        <authorList>
            <consortium name="Ensembl"/>
        </authorList>
    </citation>
    <scope>IDENTIFICATION</scope>
</reference>
<evidence type="ECO:0000313" key="11">
    <source>
        <dbReference type="Proteomes" id="UP000265000"/>
    </source>
</evidence>
<keyword evidence="4" id="KW-0963">Cytoplasm</keyword>
<dbReference type="InterPro" id="IPR026227">
    <property type="entry name" value="HYLS1"/>
</dbReference>
<protein>
    <submittedName>
        <fullName evidence="10">HYLS1 centriolar and ciliogenesis associated</fullName>
    </submittedName>
</protein>
<keyword evidence="5" id="KW-0970">Cilium biogenesis/degradation</keyword>
<feature type="compositionally biased region" description="Basic and acidic residues" evidence="8">
    <location>
        <begin position="112"/>
        <end position="121"/>
    </location>
</feature>
<dbReference type="STRING" id="8078.ENSFHEP00000002314"/>
<proteinExistence type="inferred from homology"/>
<evidence type="ECO:0000256" key="7">
    <source>
        <dbReference type="ARBA" id="ARBA00023273"/>
    </source>
</evidence>
<dbReference type="PANTHER" id="PTHR34174:SF1">
    <property type="entry name" value="CENTRIOLAR AND CILIOGENESIS-ASSOCIATED PROTEIN HYLS1"/>
    <property type="match status" value="1"/>
</dbReference>
<dbReference type="GeneTree" id="ENSGT00390000008848"/>
<dbReference type="GO" id="GO:0060271">
    <property type="term" value="P:cilium assembly"/>
    <property type="evidence" value="ECO:0007669"/>
    <property type="project" value="TreeGrafter"/>
</dbReference>
<keyword evidence="11" id="KW-1185">Reference proteome</keyword>
<evidence type="ECO:0000256" key="1">
    <source>
        <dbReference type="ARBA" id="ARBA00004114"/>
    </source>
</evidence>
<comment type="subcellular location">
    <subcellularLocation>
        <location evidence="2">Cell projection</location>
        <location evidence="2">Cilium</location>
    </subcellularLocation>
    <subcellularLocation>
        <location evidence="1">Cytoplasm</location>
        <location evidence="1">Cytoskeleton</location>
        <location evidence="1">Microtubule organizing center</location>
        <location evidence="1">Centrosome</location>
        <location evidence="1">Centriole</location>
    </subcellularLocation>
</comment>
<evidence type="ECO:0000256" key="5">
    <source>
        <dbReference type="ARBA" id="ARBA00022794"/>
    </source>
</evidence>
<feature type="domain" description="Centriolar and ciliogenesis-associated protein HYLS1 C-terminal" evidence="9">
    <location>
        <begin position="350"/>
        <end position="435"/>
    </location>
</feature>
<feature type="region of interest" description="Disordered" evidence="8">
    <location>
        <begin position="40"/>
        <end position="191"/>
    </location>
</feature>
<dbReference type="PRINTS" id="PR02098">
    <property type="entry name" value="HYLETHALUSS1"/>
</dbReference>
<dbReference type="Proteomes" id="UP000265000">
    <property type="component" value="Unplaced"/>
</dbReference>
<comment type="similarity">
    <text evidence="3">Belongs to the HYLS1 family.</text>
</comment>
<evidence type="ECO:0000256" key="8">
    <source>
        <dbReference type="SAM" id="MobiDB-lite"/>
    </source>
</evidence>
<dbReference type="GO" id="GO:0097730">
    <property type="term" value="C:non-motile cilium"/>
    <property type="evidence" value="ECO:0007669"/>
    <property type="project" value="TreeGrafter"/>
</dbReference>
<reference evidence="10" key="1">
    <citation type="submission" date="2025-08" db="UniProtKB">
        <authorList>
            <consortium name="Ensembl"/>
        </authorList>
    </citation>
    <scope>IDENTIFICATION</scope>
</reference>
<dbReference type="GO" id="GO:0005814">
    <property type="term" value="C:centriole"/>
    <property type="evidence" value="ECO:0007669"/>
    <property type="project" value="UniProtKB-SubCell"/>
</dbReference>
<evidence type="ECO:0000313" key="10">
    <source>
        <dbReference type="Ensembl" id="ENSFHEP00000002314.1"/>
    </source>
</evidence>